<sequence>MKGIYLPIALVFILILGSCKEEKVLAIGHRGAMGHEMENTIPSVHKAMALGADMIEIDVFRIKSGEIVVFHDKTLDKLSNAGGPIEEYYAYDLRKVILHGNERIPYLQDVLKALDDKVQLNIELKGTDTADKVNHIVNYYLKEKKWSLDKFVISSFNWDELRAMRKANRDIPIAVLTGKDPIEALDVANELKAVAINPNYKTLTAENVAQMQQAGLKVFTWTVNEPKDIQKMKDFGVDGIISDFPERVNP</sequence>
<accession>A0A2A4GD82</accession>
<dbReference type="EMBL" id="NBWU01000001">
    <property type="protein sequence ID" value="PCE65948.1"/>
    <property type="molecule type" value="Genomic_DNA"/>
</dbReference>
<protein>
    <submittedName>
        <fullName evidence="2">Glycerophosphodiester phosphodiesterase</fullName>
    </submittedName>
</protein>
<dbReference type="AlphaFoldDB" id="A0A2A4GD82"/>
<gene>
    <name evidence="2" type="ORF">B7P33_01200</name>
</gene>
<comment type="caution">
    <text evidence="2">The sequence shown here is derived from an EMBL/GenBank/DDBJ whole genome shotgun (WGS) entry which is preliminary data.</text>
</comment>
<dbReference type="OrthoDB" id="384721at2"/>
<keyword evidence="3" id="KW-1185">Reference proteome</keyword>
<proteinExistence type="predicted"/>
<dbReference type="Proteomes" id="UP000219559">
    <property type="component" value="Unassembled WGS sequence"/>
</dbReference>
<evidence type="ECO:0000313" key="3">
    <source>
        <dbReference type="Proteomes" id="UP000219559"/>
    </source>
</evidence>
<dbReference type="Gene3D" id="3.20.20.190">
    <property type="entry name" value="Phosphatidylinositol (PI) phosphodiesterase"/>
    <property type="match status" value="1"/>
</dbReference>
<dbReference type="CDD" id="cd08556">
    <property type="entry name" value="GDPD"/>
    <property type="match status" value="1"/>
</dbReference>
<dbReference type="RefSeq" id="WP_097441473.1">
    <property type="nucleotide sequence ID" value="NZ_NBWU01000001.1"/>
</dbReference>
<dbReference type="GO" id="GO:0008081">
    <property type="term" value="F:phosphoric diester hydrolase activity"/>
    <property type="evidence" value="ECO:0007669"/>
    <property type="project" value="InterPro"/>
</dbReference>
<dbReference type="PROSITE" id="PS51704">
    <property type="entry name" value="GP_PDE"/>
    <property type="match status" value="1"/>
</dbReference>
<dbReference type="GO" id="GO:0006629">
    <property type="term" value="P:lipid metabolic process"/>
    <property type="evidence" value="ECO:0007669"/>
    <property type="project" value="InterPro"/>
</dbReference>
<evidence type="ECO:0000313" key="2">
    <source>
        <dbReference type="EMBL" id="PCE65948.1"/>
    </source>
</evidence>
<organism evidence="2 3">
    <name type="scientific">Sediminicola luteus</name>
    <dbReference type="NCBI Taxonomy" id="319238"/>
    <lineage>
        <taxon>Bacteria</taxon>
        <taxon>Pseudomonadati</taxon>
        <taxon>Bacteroidota</taxon>
        <taxon>Flavobacteriia</taxon>
        <taxon>Flavobacteriales</taxon>
        <taxon>Flavobacteriaceae</taxon>
        <taxon>Sediminicola</taxon>
    </lineage>
</organism>
<dbReference type="PROSITE" id="PS51257">
    <property type="entry name" value="PROKAR_LIPOPROTEIN"/>
    <property type="match status" value="1"/>
</dbReference>
<dbReference type="Pfam" id="PF03009">
    <property type="entry name" value="GDPD"/>
    <property type="match status" value="1"/>
</dbReference>
<dbReference type="PANTHER" id="PTHR46211:SF14">
    <property type="entry name" value="GLYCEROPHOSPHODIESTER PHOSPHODIESTERASE"/>
    <property type="match status" value="1"/>
</dbReference>
<dbReference type="SUPFAM" id="SSF51695">
    <property type="entry name" value="PLC-like phosphodiesterases"/>
    <property type="match status" value="1"/>
</dbReference>
<name>A0A2A4GD82_9FLAO</name>
<reference evidence="2 3" key="1">
    <citation type="submission" date="2017-04" db="EMBL/GenBank/DDBJ databases">
        <title>A new member of the family Flavobacteriaceae isolated from ascidians.</title>
        <authorList>
            <person name="Chen L."/>
        </authorList>
    </citation>
    <scope>NUCLEOTIDE SEQUENCE [LARGE SCALE GENOMIC DNA]</scope>
    <source>
        <strain evidence="2 3">HQA918</strain>
    </source>
</reference>
<feature type="domain" description="GP-PDE" evidence="1">
    <location>
        <begin position="24"/>
        <end position="250"/>
    </location>
</feature>
<dbReference type="InterPro" id="IPR017946">
    <property type="entry name" value="PLC-like_Pdiesterase_TIM-brl"/>
</dbReference>
<evidence type="ECO:0000259" key="1">
    <source>
        <dbReference type="PROSITE" id="PS51704"/>
    </source>
</evidence>
<dbReference type="PANTHER" id="PTHR46211">
    <property type="entry name" value="GLYCEROPHOSPHORYL DIESTER PHOSPHODIESTERASE"/>
    <property type="match status" value="1"/>
</dbReference>
<dbReference type="InterPro" id="IPR030395">
    <property type="entry name" value="GP_PDE_dom"/>
</dbReference>